<reference evidence="2 3" key="1">
    <citation type="journal article" date="2015" name="Proc. Natl. Acad. Sci. U.S.A.">
        <title>The resurrection genome of Boea hygrometrica: A blueprint for survival of dehydration.</title>
        <authorList>
            <person name="Xiao L."/>
            <person name="Yang G."/>
            <person name="Zhang L."/>
            <person name="Yang X."/>
            <person name="Zhao S."/>
            <person name="Ji Z."/>
            <person name="Zhou Q."/>
            <person name="Hu M."/>
            <person name="Wang Y."/>
            <person name="Chen M."/>
            <person name="Xu Y."/>
            <person name="Jin H."/>
            <person name="Xiao X."/>
            <person name="Hu G."/>
            <person name="Bao F."/>
            <person name="Hu Y."/>
            <person name="Wan P."/>
            <person name="Li L."/>
            <person name="Deng X."/>
            <person name="Kuang T."/>
            <person name="Xiang C."/>
            <person name="Zhu J.K."/>
            <person name="Oliver M.J."/>
            <person name="He Y."/>
        </authorList>
    </citation>
    <scope>NUCLEOTIDE SEQUENCE [LARGE SCALE GENOMIC DNA]</scope>
    <source>
        <strain evidence="3">cv. XS01</strain>
    </source>
</reference>
<feature type="transmembrane region" description="Helical" evidence="1">
    <location>
        <begin position="145"/>
        <end position="170"/>
    </location>
</feature>
<gene>
    <name evidence="2" type="ORF">F511_28635</name>
</gene>
<evidence type="ECO:0000256" key="1">
    <source>
        <dbReference type="SAM" id="Phobius"/>
    </source>
</evidence>
<keyword evidence="3" id="KW-1185">Reference proteome</keyword>
<keyword evidence="1" id="KW-1133">Transmembrane helix</keyword>
<organism evidence="2 3">
    <name type="scientific">Dorcoceras hygrometricum</name>
    <dbReference type="NCBI Taxonomy" id="472368"/>
    <lineage>
        <taxon>Eukaryota</taxon>
        <taxon>Viridiplantae</taxon>
        <taxon>Streptophyta</taxon>
        <taxon>Embryophyta</taxon>
        <taxon>Tracheophyta</taxon>
        <taxon>Spermatophyta</taxon>
        <taxon>Magnoliopsida</taxon>
        <taxon>eudicotyledons</taxon>
        <taxon>Gunneridae</taxon>
        <taxon>Pentapetalae</taxon>
        <taxon>asterids</taxon>
        <taxon>lamiids</taxon>
        <taxon>Lamiales</taxon>
        <taxon>Gesneriaceae</taxon>
        <taxon>Didymocarpoideae</taxon>
        <taxon>Trichosporeae</taxon>
        <taxon>Loxocarpinae</taxon>
        <taxon>Dorcoceras</taxon>
    </lineage>
</organism>
<feature type="transmembrane region" description="Helical" evidence="1">
    <location>
        <begin position="114"/>
        <end position="133"/>
    </location>
</feature>
<proteinExistence type="predicted"/>
<name>A0A2Z7BJE5_9LAMI</name>
<protein>
    <submittedName>
        <fullName evidence="2">Uncharacterized protein</fullName>
    </submittedName>
</protein>
<dbReference type="EMBL" id="KV005041">
    <property type="protein sequence ID" value="KZV34544.1"/>
    <property type="molecule type" value="Genomic_DNA"/>
</dbReference>
<keyword evidence="1" id="KW-0812">Transmembrane</keyword>
<evidence type="ECO:0000313" key="3">
    <source>
        <dbReference type="Proteomes" id="UP000250235"/>
    </source>
</evidence>
<sequence>MNILRGCVLLQESVFRPIETSRCIYALISVVLSWSGVDWHTLMESTEDALGRSRPLRLLWPDMVAGGFSAPFFAVEDGRVAPVNLDDEPYLFSVGNAWVTPKFPMMLPHVAIDLFRLASSLGILSFLLPYMHFTCYRTCMSLHSIFHTHFVCCFMLISVMGFDPLLWGYFGFVVTITGYPGG</sequence>
<evidence type="ECO:0000313" key="2">
    <source>
        <dbReference type="EMBL" id="KZV34544.1"/>
    </source>
</evidence>
<dbReference type="AlphaFoldDB" id="A0A2Z7BJE5"/>
<accession>A0A2Z7BJE5</accession>
<keyword evidence="1" id="KW-0472">Membrane</keyword>
<dbReference type="Proteomes" id="UP000250235">
    <property type="component" value="Unassembled WGS sequence"/>
</dbReference>